<gene>
    <name evidence="2" type="ORF">HH216_03420</name>
</gene>
<dbReference type="InterPro" id="IPR032809">
    <property type="entry name" value="Put_HupE_UreJ"/>
</dbReference>
<dbReference type="AlphaFoldDB" id="A0A7L5DH48"/>
<name>A0A7L5DH48_9BACT</name>
<evidence type="ECO:0000256" key="1">
    <source>
        <dbReference type="SAM" id="Phobius"/>
    </source>
</evidence>
<sequence>MSDFLIYLRLGFDHITDPSGYDHILFVIALCAVYQLQQWRQVLILVTAFTIGHSITLALATLRLIHYSTDLIELLIPITILITAFSNFFFREKVSRSAGVINSQRWRYGLALAFGLIHGMGFSNYLRSLLGREADILSPLLAFNVGLELGQLLIVSFVLLLSYLIVNTLRVPQLRWVLAVSGIVAGMAISLLLENEYLATLHF</sequence>
<feature type="transmembrane region" description="Helical" evidence="1">
    <location>
        <begin position="150"/>
        <end position="169"/>
    </location>
</feature>
<dbReference type="EMBL" id="CP051677">
    <property type="protein sequence ID" value="QJD77569.1"/>
    <property type="molecule type" value="Genomic_DNA"/>
</dbReference>
<keyword evidence="1" id="KW-0812">Transmembrane</keyword>
<evidence type="ECO:0000313" key="3">
    <source>
        <dbReference type="Proteomes" id="UP000501128"/>
    </source>
</evidence>
<keyword evidence="1" id="KW-0472">Membrane</keyword>
<reference evidence="2 3" key="1">
    <citation type="submission" date="2020-04" db="EMBL/GenBank/DDBJ databases">
        <title>Genome sequencing of novel species.</title>
        <authorList>
            <person name="Heo J."/>
            <person name="Kim S.-J."/>
            <person name="Kim J.-S."/>
            <person name="Hong S.-B."/>
            <person name="Kwon S.-W."/>
        </authorList>
    </citation>
    <scope>NUCLEOTIDE SEQUENCE [LARGE SCALE GENOMIC DNA]</scope>
    <source>
        <strain evidence="2 3">CJU-R4</strain>
    </source>
</reference>
<dbReference type="Proteomes" id="UP000501128">
    <property type="component" value="Chromosome"/>
</dbReference>
<dbReference type="Pfam" id="PF13795">
    <property type="entry name" value="HupE_UreJ_2"/>
    <property type="match status" value="1"/>
</dbReference>
<feature type="transmembrane region" description="Helical" evidence="1">
    <location>
        <begin position="110"/>
        <end position="130"/>
    </location>
</feature>
<protein>
    <submittedName>
        <fullName evidence="2">HupE/UreJ family protein</fullName>
    </submittedName>
</protein>
<evidence type="ECO:0000313" key="2">
    <source>
        <dbReference type="EMBL" id="QJD77569.1"/>
    </source>
</evidence>
<keyword evidence="1" id="KW-1133">Transmembrane helix</keyword>
<accession>A0A7L5DH48</accession>
<feature type="transmembrane region" description="Helical" evidence="1">
    <location>
        <begin position="71"/>
        <end position="90"/>
    </location>
</feature>
<keyword evidence="3" id="KW-1185">Reference proteome</keyword>
<organism evidence="2 3">
    <name type="scientific">Spirosoma rhododendri</name>
    <dbReference type="NCBI Taxonomy" id="2728024"/>
    <lineage>
        <taxon>Bacteria</taxon>
        <taxon>Pseudomonadati</taxon>
        <taxon>Bacteroidota</taxon>
        <taxon>Cytophagia</taxon>
        <taxon>Cytophagales</taxon>
        <taxon>Cytophagaceae</taxon>
        <taxon>Spirosoma</taxon>
    </lineage>
</organism>
<dbReference type="RefSeq" id="WP_169549512.1">
    <property type="nucleotide sequence ID" value="NZ_CP051677.1"/>
</dbReference>
<dbReference type="KEGG" id="srho:HH216_03420"/>
<feature type="transmembrane region" description="Helical" evidence="1">
    <location>
        <begin position="176"/>
        <end position="193"/>
    </location>
</feature>
<proteinExistence type="predicted"/>
<feature type="transmembrane region" description="Helical" evidence="1">
    <location>
        <begin position="43"/>
        <end position="65"/>
    </location>
</feature>